<gene>
    <name evidence="2" type="ORF">ERS450000_06189</name>
</gene>
<dbReference type="AlphaFoldDB" id="A0A0H5PAB6"/>
<accession>A0A0H5PAB6</accession>
<feature type="region of interest" description="Disordered" evidence="1">
    <location>
        <begin position="30"/>
        <end position="65"/>
    </location>
</feature>
<geneLocation type="plasmid" evidence="2">
    <name>5</name>
</geneLocation>
<dbReference type="RefSeq" id="WP_050768390.1">
    <property type="nucleotide sequence ID" value="NZ_JARWRU010000910.1"/>
</dbReference>
<keyword evidence="2" id="KW-0614">Plasmid</keyword>
<dbReference type="KEGG" id="nfr:ERS450000_06189"/>
<evidence type="ECO:0000256" key="1">
    <source>
        <dbReference type="SAM" id="MobiDB-lite"/>
    </source>
</evidence>
<dbReference type="EMBL" id="LN868942">
    <property type="protein sequence ID" value="CRY84647.1"/>
    <property type="molecule type" value="Genomic_DNA"/>
</dbReference>
<organism evidence="2 3">
    <name type="scientific">Nocardia farcinica</name>
    <dbReference type="NCBI Taxonomy" id="37329"/>
    <lineage>
        <taxon>Bacteria</taxon>
        <taxon>Bacillati</taxon>
        <taxon>Actinomycetota</taxon>
        <taxon>Actinomycetes</taxon>
        <taxon>Mycobacteriales</taxon>
        <taxon>Nocardiaceae</taxon>
        <taxon>Nocardia</taxon>
    </lineage>
</organism>
<feature type="compositionally biased region" description="Basic and acidic residues" evidence="1">
    <location>
        <begin position="30"/>
        <end position="45"/>
    </location>
</feature>
<sequence length="65" mass="7489">MIVLLGTDAEQHKGALGHRLQHVADPIHELSDPIHNRPDMEHELQDSTQLPQQRDDGVFDRFRAR</sequence>
<reference evidence="3" key="1">
    <citation type="submission" date="2015-03" db="EMBL/GenBank/DDBJ databases">
        <authorList>
            <consortium name="Pathogen Informatics"/>
        </authorList>
    </citation>
    <scope>NUCLEOTIDE SEQUENCE [LARGE SCALE GENOMIC DNA]</scope>
    <source>
        <strain evidence="3">NCTC11134</strain>
        <plasmid evidence="3">5</plasmid>
    </source>
</reference>
<evidence type="ECO:0000313" key="3">
    <source>
        <dbReference type="Proteomes" id="UP000057820"/>
    </source>
</evidence>
<evidence type="ECO:0000313" key="2">
    <source>
        <dbReference type="EMBL" id="CRY84647.1"/>
    </source>
</evidence>
<feature type="compositionally biased region" description="Basic and acidic residues" evidence="1">
    <location>
        <begin position="53"/>
        <end position="65"/>
    </location>
</feature>
<name>A0A0H5PAB6_NOCFR</name>
<proteinExistence type="predicted"/>
<dbReference type="Proteomes" id="UP000057820">
    <property type="component" value="Plasmid 5"/>
</dbReference>
<protein>
    <submittedName>
        <fullName evidence="2">Uncharacterized protein</fullName>
    </submittedName>
</protein>